<dbReference type="GO" id="GO:0019288">
    <property type="term" value="P:isopentenyl diphosphate biosynthetic process, methylerythritol 4-phosphate pathway"/>
    <property type="evidence" value="ECO:0007669"/>
    <property type="project" value="TreeGrafter"/>
</dbReference>
<dbReference type="InterPro" id="IPR058579">
    <property type="entry name" value="IspG_C"/>
</dbReference>
<dbReference type="Pfam" id="PF04551">
    <property type="entry name" value="GcpE"/>
    <property type="match status" value="1"/>
</dbReference>
<dbReference type="GO" id="GO:0005506">
    <property type="term" value="F:iron ion binding"/>
    <property type="evidence" value="ECO:0007669"/>
    <property type="project" value="InterPro"/>
</dbReference>
<comment type="cofactor">
    <cofactor evidence="1">
        <name>[4Fe-4S] cluster</name>
        <dbReference type="ChEBI" id="CHEBI:49883"/>
    </cofactor>
</comment>
<dbReference type="InterPro" id="IPR045854">
    <property type="entry name" value="NO2/SO3_Rdtase_4Fe4S_sf"/>
</dbReference>
<accession>E6PC81</accession>
<keyword evidence="4 10" id="KW-0560">Oxidoreductase</keyword>
<dbReference type="Gene3D" id="3.20.20.20">
    <property type="entry name" value="Dihydropteroate synthase-like"/>
    <property type="match status" value="1"/>
</dbReference>
<evidence type="ECO:0000256" key="5">
    <source>
        <dbReference type="ARBA" id="ARBA00023004"/>
    </source>
</evidence>
<reference evidence="10" key="1">
    <citation type="submission" date="2009-10" db="EMBL/GenBank/DDBJ databases">
        <title>Diversity of trophic interactions inside an arsenic-rich microbial ecosystem.</title>
        <authorList>
            <person name="Bertin P.N."/>
            <person name="Heinrich-Salmeron A."/>
            <person name="Pelletier E."/>
            <person name="Goulhen-Chollet F."/>
            <person name="Arsene-Ploetze F."/>
            <person name="Gallien S."/>
            <person name="Calteau A."/>
            <person name="Vallenet D."/>
            <person name="Casiot C."/>
            <person name="Chane-Woon-Ming B."/>
            <person name="Giloteaux L."/>
            <person name="Barakat M."/>
            <person name="Bonnefoy V."/>
            <person name="Bruneel O."/>
            <person name="Chandler M."/>
            <person name="Cleiss J."/>
            <person name="Duran R."/>
            <person name="Elbaz-Poulichet F."/>
            <person name="Fonknechten N."/>
            <person name="Lauga B."/>
            <person name="Mornico D."/>
            <person name="Ortet P."/>
            <person name="Schaeffer C."/>
            <person name="Siguier P."/>
            <person name="Alexander Thil Smith A."/>
            <person name="Van Dorsselaer A."/>
            <person name="Weissenbach J."/>
            <person name="Medigue C."/>
            <person name="Le Paslier D."/>
        </authorList>
    </citation>
    <scope>NUCLEOTIDE SEQUENCE</scope>
</reference>
<protein>
    <submittedName>
        <fullName evidence="10">4-hydroxy-3-methylbut-2-en-1-yl diphosphate synthase (1-hydroxy-2-methyl-2-(E)-butenyl 4-diphosphate synthase)</fullName>
        <ecNumber evidence="10">1.17.7.1</ecNumber>
    </submittedName>
</protein>
<dbReference type="GO" id="GO:0051539">
    <property type="term" value="F:4 iron, 4 sulfur cluster binding"/>
    <property type="evidence" value="ECO:0007669"/>
    <property type="project" value="UniProtKB-KW"/>
</dbReference>
<dbReference type="InterPro" id="IPR058578">
    <property type="entry name" value="IspG_TIM"/>
</dbReference>
<dbReference type="InterPro" id="IPR011005">
    <property type="entry name" value="Dihydropteroate_synth-like_sf"/>
</dbReference>
<organism evidence="10">
    <name type="scientific">mine drainage metagenome</name>
    <dbReference type="NCBI Taxonomy" id="410659"/>
    <lineage>
        <taxon>unclassified sequences</taxon>
        <taxon>metagenomes</taxon>
        <taxon>ecological metagenomes</taxon>
    </lineage>
</organism>
<dbReference type="Gene3D" id="3.30.413.10">
    <property type="entry name" value="Sulfite Reductase Hemoprotein, domain 1"/>
    <property type="match status" value="1"/>
</dbReference>
<dbReference type="PIRSF" id="PIRSF004640">
    <property type="entry name" value="IspG"/>
    <property type="match status" value="1"/>
</dbReference>
<dbReference type="NCBIfam" id="NF001540">
    <property type="entry name" value="PRK00366.1"/>
    <property type="match status" value="1"/>
</dbReference>
<gene>
    <name evidence="10" type="primary">ispG</name>
    <name evidence="10" type="ORF">CARN1_1951</name>
</gene>
<dbReference type="PANTHER" id="PTHR30454:SF0">
    <property type="entry name" value="4-HYDROXY-3-METHYLBUT-2-EN-1-YL DIPHOSPHATE SYNTHASE (FERREDOXIN), CHLOROPLASTIC"/>
    <property type="match status" value="1"/>
</dbReference>
<dbReference type="InterPro" id="IPR004588">
    <property type="entry name" value="IspG_bac-typ"/>
</dbReference>
<comment type="caution">
    <text evidence="10">The sequence shown here is derived from an EMBL/GenBank/DDBJ whole genome shotgun (WGS) entry which is preliminary data.</text>
</comment>
<evidence type="ECO:0000256" key="6">
    <source>
        <dbReference type="ARBA" id="ARBA00023014"/>
    </source>
</evidence>
<evidence type="ECO:0000256" key="7">
    <source>
        <dbReference type="ARBA" id="ARBA00023229"/>
    </source>
</evidence>
<feature type="domain" description="IspG TIM-barrel" evidence="8">
    <location>
        <begin position="21"/>
        <end position="261"/>
    </location>
</feature>
<name>E6PC81_9ZZZZ</name>
<dbReference type="SUPFAM" id="SSF56014">
    <property type="entry name" value="Nitrite and sulphite reductase 4Fe-4S domain-like"/>
    <property type="match status" value="1"/>
</dbReference>
<keyword evidence="5" id="KW-0408">Iron</keyword>
<keyword evidence="7" id="KW-0414">Isoprene biosynthesis</keyword>
<dbReference type="SUPFAM" id="SSF51717">
    <property type="entry name" value="Dihydropteroate synthetase-like"/>
    <property type="match status" value="1"/>
</dbReference>
<feature type="domain" description="IspG C-terminal" evidence="9">
    <location>
        <begin position="276"/>
        <end position="362"/>
    </location>
</feature>
<sequence>MLRLRRKSNAIELFNKTGKEDVKRVWMGGDHPVVVQSMTTTDTADADATLEQIYGLAMEGCEVVRVTVKDPPDAAGLPAIVHRSPVPIVADIHFDHRMALAAIEAGVAKLRLNPGNIRDPKKVAEVVLAAKARGIPIRVGVNMGSLAPDIEERLGHCAEAMVESALRHIEMLEAHGHGDIAVSLKAHDVITTVHAYRLMDARLRDRNTPYPLHLGITEAGLLRDGTIKSSIGLGILLFEGIGDTIRVSLAADPIEEVPVCWGILKSLGLREKGFDITACPSCGRAEISVLDLGRSVEAIAKLYTAPVKVAVMGCVVNGPGESKMADVGVAGGKGKGAIYRAGALIGTYPEEELLGALRVEIERVILEKYPAYRHEVTLVT</sequence>
<evidence type="ECO:0000313" key="10">
    <source>
        <dbReference type="EMBL" id="CBH74064.1"/>
    </source>
</evidence>
<dbReference type="InterPro" id="IPR016425">
    <property type="entry name" value="IspG_bac"/>
</dbReference>
<dbReference type="GO" id="GO:0016114">
    <property type="term" value="P:terpenoid biosynthetic process"/>
    <property type="evidence" value="ECO:0007669"/>
    <property type="project" value="InterPro"/>
</dbReference>
<proteinExistence type="inferred from homology"/>
<dbReference type="EC" id="1.17.7.1" evidence="10"/>
<dbReference type="NCBIfam" id="TIGR00612">
    <property type="entry name" value="ispG_gcpE"/>
    <property type="match status" value="1"/>
</dbReference>
<dbReference type="GO" id="GO:0046429">
    <property type="term" value="F:4-hydroxy-3-methylbut-2-en-1-yl diphosphate synthase activity (ferredoxin)"/>
    <property type="evidence" value="ECO:0007669"/>
    <property type="project" value="UniProtKB-EC"/>
</dbReference>
<dbReference type="HAMAP" id="MF_00159">
    <property type="entry name" value="IspG"/>
    <property type="match status" value="1"/>
</dbReference>
<evidence type="ECO:0000256" key="3">
    <source>
        <dbReference type="ARBA" id="ARBA00022723"/>
    </source>
</evidence>
<evidence type="ECO:0000259" key="8">
    <source>
        <dbReference type="Pfam" id="PF04551"/>
    </source>
</evidence>
<evidence type="ECO:0000256" key="4">
    <source>
        <dbReference type="ARBA" id="ARBA00023002"/>
    </source>
</evidence>
<evidence type="ECO:0000256" key="1">
    <source>
        <dbReference type="ARBA" id="ARBA00001966"/>
    </source>
</evidence>
<evidence type="ECO:0000256" key="2">
    <source>
        <dbReference type="ARBA" id="ARBA00022485"/>
    </source>
</evidence>
<dbReference type="EMBL" id="CABL01000001">
    <property type="protein sequence ID" value="CBH74064.1"/>
    <property type="molecule type" value="Genomic_DNA"/>
</dbReference>
<dbReference type="PROSITE" id="PS50007">
    <property type="entry name" value="PIPLC_X_DOMAIN"/>
    <property type="match status" value="1"/>
</dbReference>
<keyword evidence="6" id="KW-0411">Iron-sulfur</keyword>
<dbReference type="Pfam" id="PF26540">
    <property type="entry name" value="GcpE_C"/>
    <property type="match status" value="1"/>
</dbReference>
<keyword evidence="2" id="KW-0004">4Fe-4S</keyword>
<keyword evidence="3" id="KW-0479">Metal-binding</keyword>
<dbReference type="AlphaFoldDB" id="E6PC81"/>
<dbReference type="PANTHER" id="PTHR30454">
    <property type="entry name" value="4-HYDROXY-3-METHYLBUT-2-EN-1-YL DIPHOSPHATE SYNTHASE"/>
    <property type="match status" value="1"/>
</dbReference>
<evidence type="ECO:0000259" key="9">
    <source>
        <dbReference type="Pfam" id="PF26540"/>
    </source>
</evidence>